<dbReference type="Gene3D" id="1.10.10.10">
    <property type="entry name" value="Winged helix-like DNA-binding domain superfamily/Winged helix DNA-binding domain"/>
    <property type="match status" value="1"/>
</dbReference>
<evidence type="ECO:0000313" key="13">
    <source>
        <dbReference type="EMBL" id="MDY0743964.1"/>
    </source>
</evidence>
<evidence type="ECO:0000256" key="5">
    <source>
        <dbReference type="ARBA" id="ARBA00022490"/>
    </source>
</evidence>
<dbReference type="CDD" id="cd07153">
    <property type="entry name" value="Fur_like"/>
    <property type="match status" value="1"/>
</dbReference>
<keyword evidence="14" id="KW-1185">Reference proteome</keyword>
<dbReference type="SUPFAM" id="SSF46785">
    <property type="entry name" value="Winged helix' DNA-binding domain"/>
    <property type="match status" value="1"/>
</dbReference>
<keyword evidence="6 12" id="KW-0678">Repressor</keyword>
<dbReference type="InterPro" id="IPR036388">
    <property type="entry name" value="WH-like_DNA-bd_sf"/>
</dbReference>
<comment type="similarity">
    <text evidence="2 12">Belongs to the Fur family.</text>
</comment>
<comment type="caution">
    <text evidence="13">The sequence shown here is derived from an EMBL/GenBank/DDBJ whole genome shotgun (WGS) entry which is preliminary data.</text>
</comment>
<accession>A0ABU5DCV3</accession>
<evidence type="ECO:0000256" key="8">
    <source>
        <dbReference type="ARBA" id="ARBA00022833"/>
    </source>
</evidence>
<keyword evidence="5 12" id="KW-0963">Cytoplasm</keyword>
<keyword evidence="7 12" id="KW-0479">Metal-binding</keyword>
<comment type="subcellular location">
    <subcellularLocation>
        <location evidence="1 12">Cytoplasm</location>
    </subcellularLocation>
</comment>
<comment type="subunit">
    <text evidence="3 12">Homodimer.</text>
</comment>
<sequence length="145" mass="17120">MLEARFRSSGLRVTGARLRILRFFQRAHQRHWSAEEIFRDLMSEPDADLGLSTVHRILMQFEQVGLLTRHQFKGSRVVYELDDRGHHDHMVCLMCGAVEEFADETIERRRNEIASMRGFELRRHALTLFGCCCRAECRAAWRSRR</sequence>
<evidence type="ECO:0000256" key="1">
    <source>
        <dbReference type="ARBA" id="ARBA00004496"/>
    </source>
</evidence>
<dbReference type="EMBL" id="JAXCLA010000002">
    <property type="protein sequence ID" value="MDY0743964.1"/>
    <property type="molecule type" value="Genomic_DNA"/>
</dbReference>
<keyword evidence="10 12" id="KW-0238">DNA-binding</keyword>
<evidence type="ECO:0000256" key="7">
    <source>
        <dbReference type="ARBA" id="ARBA00022723"/>
    </source>
</evidence>
<dbReference type="InterPro" id="IPR036390">
    <property type="entry name" value="WH_DNA-bd_sf"/>
</dbReference>
<evidence type="ECO:0000313" key="14">
    <source>
        <dbReference type="Proteomes" id="UP001285263"/>
    </source>
</evidence>
<name>A0ABU5DCV3_9BURK</name>
<keyword evidence="8 12" id="KW-0862">Zinc</keyword>
<reference evidence="13 14" key="1">
    <citation type="submission" date="2023-11" db="EMBL/GenBank/DDBJ databases">
        <title>Paucibacter sp. nov., isolated from fresh soil in Korea.</title>
        <authorList>
            <person name="Le N.T.T."/>
        </authorList>
    </citation>
    <scope>NUCLEOTIDE SEQUENCE [LARGE SCALE GENOMIC DNA]</scope>
    <source>
        <strain evidence="13 14">R3-3</strain>
    </source>
</reference>
<evidence type="ECO:0000256" key="10">
    <source>
        <dbReference type="ARBA" id="ARBA00023125"/>
    </source>
</evidence>
<evidence type="ECO:0000256" key="3">
    <source>
        <dbReference type="ARBA" id="ARBA00011738"/>
    </source>
</evidence>
<keyword evidence="11 12" id="KW-0804">Transcription</keyword>
<dbReference type="PANTHER" id="PTHR33202">
    <property type="entry name" value="ZINC UPTAKE REGULATION PROTEIN"/>
    <property type="match status" value="1"/>
</dbReference>
<evidence type="ECO:0000256" key="11">
    <source>
        <dbReference type="ARBA" id="ARBA00023163"/>
    </source>
</evidence>
<evidence type="ECO:0000256" key="6">
    <source>
        <dbReference type="ARBA" id="ARBA00022491"/>
    </source>
</evidence>
<evidence type="ECO:0000256" key="4">
    <source>
        <dbReference type="ARBA" id="ARBA00020910"/>
    </source>
</evidence>
<gene>
    <name evidence="12" type="primary">fur</name>
    <name evidence="13" type="ORF">SNE35_05585</name>
</gene>
<dbReference type="InterPro" id="IPR002481">
    <property type="entry name" value="FUR"/>
</dbReference>
<dbReference type="Pfam" id="PF01475">
    <property type="entry name" value="FUR"/>
    <property type="match status" value="1"/>
</dbReference>
<proteinExistence type="inferred from homology"/>
<dbReference type="Proteomes" id="UP001285263">
    <property type="component" value="Unassembled WGS sequence"/>
</dbReference>
<organism evidence="13 14">
    <name type="scientific">Roseateles agri</name>
    <dbReference type="NCBI Taxonomy" id="3098619"/>
    <lineage>
        <taxon>Bacteria</taxon>
        <taxon>Pseudomonadati</taxon>
        <taxon>Pseudomonadota</taxon>
        <taxon>Betaproteobacteria</taxon>
        <taxon>Burkholderiales</taxon>
        <taxon>Sphaerotilaceae</taxon>
        <taxon>Roseateles</taxon>
    </lineage>
</organism>
<keyword evidence="9 12" id="KW-0805">Transcription regulation</keyword>
<dbReference type="RefSeq" id="WP_320422360.1">
    <property type="nucleotide sequence ID" value="NZ_JAXCLA010000002.1"/>
</dbReference>
<dbReference type="Gene3D" id="3.30.1490.190">
    <property type="match status" value="1"/>
</dbReference>
<keyword evidence="12" id="KW-0408">Iron</keyword>
<evidence type="ECO:0000256" key="9">
    <source>
        <dbReference type="ARBA" id="ARBA00023015"/>
    </source>
</evidence>
<dbReference type="InterPro" id="IPR043135">
    <property type="entry name" value="Fur_C"/>
</dbReference>
<dbReference type="PANTHER" id="PTHR33202:SF2">
    <property type="entry name" value="FERRIC UPTAKE REGULATION PROTEIN"/>
    <property type="match status" value="1"/>
</dbReference>
<evidence type="ECO:0000256" key="12">
    <source>
        <dbReference type="RuleBase" id="RU364037"/>
    </source>
</evidence>
<protein>
    <recommendedName>
        <fullName evidence="4 12">Ferric uptake regulation protein</fullName>
    </recommendedName>
</protein>
<evidence type="ECO:0000256" key="2">
    <source>
        <dbReference type="ARBA" id="ARBA00007957"/>
    </source>
</evidence>